<organism evidence="1 2">
    <name type="scientific">Pistacia atlantica</name>
    <dbReference type="NCBI Taxonomy" id="434234"/>
    <lineage>
        <taxon>Eukaryota</taxon>
        <taxon>Viridiplantae</taxon>
        <taxon>Streptophyta</taxon>
        <taxon>Embryophyta</taxon>
        <taxon>Tracheophyta</taxon>
        <taxon>Spermatophyta</taxon>
        <taxon>Magnoliopsida</taxon>
        <taxon>eudicotyledons</taxon>
        <taxon>Gunneridae</taxon>
        <taxon>Pentapetalae</taxon>
        <taxon>rosids</taxon>
        <taxon>malvids</taxon>
        <taxon>Sapindales</taxon>
        <taxon>Anacardiaceae</taxon>
        <taxon>Pistacia</taxon>
    </lineage>
</organism>
<accession>A0ACC1BXZ9</accession>
<sequence>MALLGEFLGVERRFGNSVFCIARVELESVVASGIEGRNGGRVFVRKWEGFVDGGI</sequence>
<dbReference type="Proteomes" id="UP001164250">
    <property type="component" value="Chromosome 2"/>
</dbReference>
<reference evidence="2" key="1">
    <citation type="journal article" date="2023" name="G3 (Bethesda)">
        <title>Genome assembly and association tests identify interacting loci associated with vigor, precocity, and sex in interspecific pistachio rootstocks.</title>
        <authorList>
            <person name="Palmer W."/>
            <person name="Jacygrad E."/>
            <person name="Sagayaradj S."/>
            <person name="Cavanaugh K."/>
            <person name="Han R."/>
            <person name="Bertier L."/>
            <person name="Beede B."/>
            <person name="Kafkas S."/>
            <person name="Golino D."/>
            <person name="Preece J."/>
            <person name="Michelmore R."/>
        </authorList>
    </citation>
    <scope>NUCLEOTIDE SEQUENCE [LARGE SCALE GENOMIC DNA]</scope>
</reference>
<protein>
    <submittedName>
        <fullName evidence="1">Uncharacterized protein</fullName>
    </submittedName>
</protein>
<evidence type="ECO:0000313" key="1">
    <source>
        <dbReference type="EMBL" id="KAJ0104611.1"/>
    </source>
</evidence>
<proteinExistence type="predicted"/>
<keyword evidence="2" id="KW-1185">Reference proteome</keyword>
<gene>
    <name evidence="1" type="ORF">Patl1_19643</name>
</gene>
<evidence type="ECO:0000313" key="2">
    <source>
        <dbReference type="Proteomes" id="UP001164250"/>
    </source>
</evidence>
<name>A0ACC1BXZ9_9ROSI</name>
<comment type="caution">
    <text evidence="1">The sequence shown here is derived from an EMBL/GenBank/DDBJ whole genome shotgun (WGS) entry which is preliminary data.</text>
</comment>
<dbReference type="EMBL" id="CM047898">
    <property type="protein sequence ID" value="KAJ0104611.1"/>
    <property type="molecule type" value="Genomic_DNA"/>
</dbReference>